<evidence type="ECO:0000313" key="3">
    <source>
        <dbReference type="Proteomes" id="UP001152523"/>
    </source>
</evidence>
<evidence type="ECO:0000313" key="2">
    <source>
        <dbReference type="EMBL" id="CAH9121474.1"/>
    </source>
</evidence>
<dbReference type="EMBL" id="CAMAPF010000921">
    <property type="protein sequence ID" value="CAH9121474.1"/>
    <property type="molecule type" value="Genomic_DNA"/>
</dbReference>
<evidence type="ECO:0000256" key="1">
    <source>
        <dbReference type="SAM" id="Phobius"/>
    </source>
</evidence>
<keyword evidence="3" id="KW-1185">Reference proteome</keyword>
<keyword evidence="1" id="KW-0472">Membrane</keyword>
<proteinExistence type="predicted"/>
<accession>A0AAV0EC41</accession>
<dbReference type="AlphaFoldDB" id="A0AAV0EC41"/>
<dbReference type="Proteomes" id="UP001152523">
    <property type="component" value="Unassembled WGS sequence"/>
</dbReference>
<protein>
    <recommendedName>
        <fullName evidence="4">FBD domain-containing protein</fullName>
    </recommendedName>
</protein>
<comment type="caution">
    <text evidence="2">The sequence shown here is derived from an EMBL/GenBank/DDBJ whole genome shotgun (WGS) entry which is preliminary data.</text>
</comment>
<feature type="transmembrane region" description="Helical" evidence="1">
    <location>
        <begin position="94"/>
        <end position="116"/>
    </location>
</feature>
<name>A0AAV0EC41_9ASTE</name>
<evidence type="ECO:0008006" key="4">
    <source>
        <dbReference type="Google" id="ProtNLM"/>
    </source>
</evidence>
<sequence length="120" mass="13948">MLVDLDVLCRNIKMPLKVPTLSCCFSQLEILTLRLPMHKPHDIAQSNFPKMLELKKLTVHYSANLDESLLDLTTFMRISPNLEEFVLMVGGSDYLCVIIWLFVQVFSLFLFSWFFIGKVF</sequence>
<organism evidence="2 3">
    <name type="scientific">Cuscuta epithymum</name>
    <dbReference type="NCBI Taxonomy" id="186058"/>
    <lineage>
        <taxon>Eukaryota</taxon>
        <taxon>Viridiplantae</taxon>
        <taxon>Streptophyta</taxon>
        <taxon>Embryophyta</taxon>
        <taxon>Tracheophyta</taxon>
        <taxon>Spermatophyta</taxon>
        <taxon>Magnoliopsida</taxon>
        <taxon>eudicotyledons</taxon>
        <taxon>Gunneridae</taxon>
        <taxon>Pentapetalae</taxon>
        <taxon>asterids</taxon>
        <taxon>lamiids</taxon>
        <taxon>Solanales</taxon>
        <taxon>Convolvulaceae</taxon>
        <taxon>Cuscuteae</taxon>
        <taxon>Cuscuta</taxon>
        <taxon>Cuscuta subgen. Cuscuta</taxon>
    </lineage>
</organism>
<keyword evidence="1" id="KW-1133">Transmembrane helix</keyword>
<reference evidence="2" key="1">
    <citation type="submission" date="2022-07" db="EMBL/GenBank/DDBJ databases">
        <authorList>
            <person name="Macas J."/>
            <person name="Novak P."/>
            <person name="Neumann P."/>
        </authorList>
    </citation>
    <scope>NUCLEOTIDE SEQUENCE</scope>
</reference>
<gene>
    <name evidence="2" type="ORF">CEPIT_LOCUS23726</name>
</gene>
<keyword evidence="1" id="KW-0812">Transmembrane</keyword>